<dbReference type="InterPro" id="IPR002797">
    <property type="entry name" value="Polysacc_synth"/>
</dbReference>
<proteinExistence type="predicted"/>
<feature type="transmembrane region" description="Helical" evidence="6">
    <location>
        <begin position="169"/>
        <end position="190"/>
    </location>
</feature>
<dbReference type="AlphaFoldDB" id="A0A6M8UF50"/>
<evidence type="ECO:0000313" key="8">
    <source>
        <dbReference type="Proteomes" id="UP000505325"/>
    </source>
</evidence>
<dbReference type="Pfam" id="PF01943">
    <property type="entry name" value="Polysacc_synt"/>
    <property type="match status" value="1"/>
</dbReference>
<dbReference type="GO" id="GO:0005886">
    <property type="term" value="C:plasma membrane"/>
    <property type="evidence" value="ECO:0007669"/>
    <property type="project" value="UniProtKB-SubCell"/>
</dbReference>
<keyword evidence="8" id="KW-1185">Reference proteome</keyword>
<feature type="transmembrane region" description="Helical" evidence="6">
    <location>
        <begin position="113"/>
        <end position="134"/>
    </location>
</feature>
<accession>A0A6M8UF50</accession>
<protein>
    <submittedName>
        <fullName evidence="7">Oligosaccharide flippase family protein</fullName>
    </submittedName>
</protein>
<dbReference type="RefSeq" id="WP_173634058.1">
    <property type="nucleotide sequence ID" value="NZ_CP054212.1"/>
</dbReference>
<comment type="subcellular location">
    <subcellularLocation>
        <location evidence="1">Cell membrane</location>
        <topology evidence="1">Multi-pass membrane protein</topology>
    </subcellularLocation>
</comment>
<feature type="transmembrane region" description="Helical" evidence="6">
    <location>
        <begin position="211"/>
        <end position="229"/>
    </location>
</feature>
<keyword evidence="5 6" id="KW-0472">Membrane</keyword>
<evidence type="ECO:0000256" key="4">
    <source>
        <dbReference type="ARBA" id="ARBA00022989"/>
    </source>
</evidence>
<gene>
    <name evidence="7" type="ORF">PMPD1_2141</name>
</gene>
<evidence type="ECO:0000256" key="5">
    <source>
        <dbReference type="ARBA" id="ARBA00023136"/>
    </source>
</evidence>
<dbReference type="PANTHER" id="PTHR30250:SF11">
    <property type="entry name" value="O-ANTIGEN TRANSPORTER-RELATED"/>
    <property type="match status" value="1"/>
</dbReference>
<dbReference type="KEGG" id="pmak:PMPD1_2141"/>
<evidence type="ECO:0000256" key="6">
    <source>
        <dbReference type="SAM" id="Phobius"/>
    </source>
</evidence>
<organism evidence="7 8">
    <name type="scientific">Paramixta manurensis</name>
    <dbReference type="NCBI Taxonomy" id="2740817"/>
    <lineage>
        <taxon>Bacteria</taxon>
        <taxon>Pseudomonadati</taxon>
        <taxon>Pseudomonadota</taxon>
        <taxon>Gammaproteobacteria</taxon>
        <taxon>Enterobacterales</taxon>
        <taxon>Erwiniaceae</taxon>
        <taxon>Paramixta</taxon>
    </lineage>
</organism>
<feature type="transmembrane region" description="Helical" evidence="6">
    <location>
        <begin position="249"/>
        <end position="272"/>
    </location>
</feature>
<sequence>MNLFKKSIFSNSAWMISEKFVNIFGLFFVNSYMAKYIGPDDFGKITFANSLFIFIQTFAWLGAQNVLFKRMSENKKSGLNLALSTQVQRRSVFFITSLLVLSYLHVYADFITFIFGLASSVATYYIISDIFSIYNNSQLNSQINTLTNVIGLIVTFLTRYLITWFHLPIYWFAIPIVLLAAIPYGLRWLYLKRNCNTLLLSKRRQIKYKKYLFYTGGSLLLSTLSIAIYTQISNLFLARLISYQELGVYTVALTIGGAWSFVSQALISSFFSKIYEQRDSLKIRVLLQQINRITLAVAILVFIGFEFLGEWFIKSLYGVEYLQAVKLIPLIILATTFSSMGTICYRYIIKEGGYRYLTIKMLIIAGLSIPCSYLFINYFKSTGAAYCFFLIEFFSCTLANYFFKKGFLFHVHKEIIGI</sequence>
<dbReference type="EMBL" id="CP054212">
    <property type="protein sequence ID" value="QKJ87087.1"/>
    <property type="molecule type" value="Genomic_DNA"/>
</dbReference>
<feature type="transmembrane region" description="Helical" evidence="6">
    <location>
        <begin position="325"/>
        <end position="345"/>
    </location>
</feature>
<keyword evidence="3 6" id="KW-0812">Transmembrane</keyword>
<evidence type="ECO:0000256" key="1">
    <source>
        <dbReference type="ARBA" id="ARBA00004651"/>
    </source>
</evidence>
<evidence type="ECO:0000313" key="7">
    <source>
        <dbReference type="EMBL" id="QKJ87087.1"/>
    </source>
</evidence>
<feature type="transmembrane region" description="Helical" evidence="6">
    <location>
        <begin position="20"/>
        <end position="38"/>
    </location>
</feature>
<keyword evidence="2" id="KW-1003">Cell membrane</keyword>
<feature type="transmembrane region" description="Helical" evidence="6">
    <location>
        <begin position="146"/>
        <end position="163"/>
    </location>
</feature>
<evidence type="ECO:0000256" key="3">
    <source>
        <dbReference type="ARBA" id="ARBA00022692"/>
    </source>
</evidence>
<feature type="transmembrane region" description="Helical" evidence="6">
    <location>
        <begin position="382"/>
        <end position="403"/>
    </location>
</feature>
<reference evidence="7 8" key="1">
    <citation type="submission" date="2020-06" db="EMBL/GenBank/DDBJ databases">
        <title>Genome sequence of Paramixta manurensis strain PD-1.</title>
        <authorList>
            <person name="Lee C.W."/>
            <person name="Kim J."/>
        </authorList>
    </citation>
    <scope>NUCLEOTIDE SEQUENCE [LARGE SCALE GENOMIC DNA]</scope>
    <source>
        <strain evidence="7 8">PD-1</strain>
    </source>
</reference>
<dbReference type="InterPro" id="IPR050833">
    <property type="entry name" value="Poly_Biosynth_Transport"/>
</dbReference>
<name>A0A6M8UF50_9GAMM</name>
<feature type="transmembrane region" description="Helical" evidence="6">
    <location>
        <begin position="357"/>
        <end position="376"/>
    </location>
</feature>
<feature type="transmembrane region" description="Helical" evidence="6">
    <location>
        <begin position="50"/>
        <end position="68"/>
    </location>
</feature>
<feature type="transmembrane region" description="Helical" evidence="6">
    <location>
        <begin position="293"/>
        <end position="313"/>
    </location>
</feature>
<dbReference type="PANTHER" id="PTHR30250">
    <property type="entry name" value="PST FAMILY PREDICTED COLANIC ACID TRANSPORTER"/>
    <property type="match status" value="1"/>
</dbReference>
<feature type="transmembrane region" description="Helical" evidence="6">
    <location>
        <begin position="89"/>
        <end position="107"/>
    </location>
</feature>
<keyword evidence="4 6" id="KW-1133">Transmembrane helix</keyword>
<dbReference type="Proteomes" id="UP000505325">
    <property type="component" value="Chromosome"/>
</dbReference>
<evidence type="ECO:0000256" key="2">
    <source>
        <dbReference type="ARBA" id="ARBA00022475"/>
    </source>
</evidence>